<keyword evidence="9" id="KW-1185">Reference proteome</keyword>
<accession>A0A919WIA5</accession>
<dbReference type="GO" id="GO:0005886">
    <property type="term" value="C:plasma membrane"/>
    <property type="evidence" value="ECO:0007669"/>
    <property type="project" value="UniProtKB-SubCell"/>
</dbReference>
<sequence length="763" mass="84064">MILFKKMLRDIKHAKAQFLTIIIIAACGVFTFVGSITVGSRLEESVHQFYKSADINDVWVNVEGATPKDVDAIRKLPGIEAAQGRTVMKVFSDNRVLDLFVLNENVLSKPYLATGEPFESEKEGLWLDQEFAKANGFRIGDTIRIHTGNGQSVPVIIQGLVLSPEKLIDVSSETLSTRHDLYGYAYMGETAAHHTFSFSGMNQLLIKMKSEKNIQTQLTSVEQVLGQKYMNSLTHEEHTSTSGAANQIGQFKTIGYVTPMLFFLLAILVVISTMSRLITNQRVQIGTLMSLGIHIRKIKWHYLSYGLFLGITGGVIGLIAGYYVIPAIFMGTLHQSFILPKWSDSFPIETLWSIAAVCGCCILAVLFACGGKLNALPAVVLKGEAPSRPKKSLFESIFHSKAKFSFQRLWLLRNLRSRKVRGAMGIFGSFGCAFLILFGFANIDTSNKSIEVEFDRQYLYQYKADLLALNAEQAQSMNWNQAGIQPIQERRVVVKSTTAQRNLPVTIIGSGDYINLDVASPDVMPVPETGVVLSQKMADVLGVKAGSTVSLRIDGGQWKEMIVAQTIQAPVADRIFVSEAAWQQHGEIFVPNVLLLGDQAALQSAKEHYPVTQIVAKADMKEANRTLNEGVFASAAGLTIAAIFLGIAVIYSLGLINLTEMSRQFATLKVLGFNHHEIRNLLFQESFFLTTIGIILALPAGWGAIHLLDQANMNEGLMLFPEIKLTSYLTAIGLTLLCSFIVNMLMSRKVKDIDMVTSLKGAD</sequence>
<reference evidence="8" key="1">
    <citation type="submission" date="2021-03" db="EMBL/GenBank/DDBJ databases">
        <title>Antimicrobial resistance genes in bacteria isolated from Japanese honey, and their potential for conferring macrolide and lincosamide resistance in the American foulbrood pathogen Paenibacillus larvae.</title>
        <authorList>
            <person name="Okamoto M."/>
            <person name="Kumagai M."/>
            <person name="Kanamori H."/>
            <person name="Takamatsu D."/>
        </authorList>
    </citation>
    <scope>NUCLEOTIDE SEQUENCE</scope>
    <source>
        <strain evidence="8">J27TS8</strain>
    </source>
</reference>
<keyword evidence="3 6" id="KW-0812">Transmembrane</keyword>
<dbReference type="RefSeq" id="WP_212933650.1">
    <property type="nucleotide sequence ID" value="NZ_BORC01000003.1"/>
</dbReference>
<keyword evidence="4 6" id="KW-1133">Transmembrane helix</keyword>
<feature type="transmembrane region" description="Helical" evidence="6">
    <location>
        <begin position="256"/>
        <end position="279"/>
    </location>
</feature>
<feature type="domain" description="ABC3 transporter permease C-terminal" evidence="7">
    <location>
        <begin position="259"/>
        <end position="367"/>
    </location>
</feature>
<evidence type="ECO:0000313" key="9">
    <source>
        <dbReference type="Proteomes" id="UP000682111"/>
    </source>
</evidence>
<feature type="transmembrane region" description="Helical" evidence="6">
    <location>
        <begin position="300"/>
        <end position="330"/>
    </location>
</feature>
<feature type="transmembrane region" description="Helical" evidence="6">
    <location>
        <begin position="422"/>
        <end position="441"/>
    </location>
</feature>
<evidence type="ECO:0000256" key="6">
    <source>
        <dbReference type="SAM" id="Phobius"/>
    </source>
</evidence>
<feature type="transmembrane region" description="Helical" evidence="6">
    <location>
        <begin position="21"/>
        <end position="42"/>
    </location>
</feature>
<evidence type="ECO:0000256" key="3">
    <source>
        <dbReference type="ARBA" id="ARBA00022692"/>
    </source>
</evidence>
<feature type="domain" description="ABC3 transporter permease C-terminal" evidence="7">
    <location>
        <begin position="639"/>
        <end position="751"/>
    </location>
</feature>
<evidence type="ECO:0000256" key="5">
    <source>
        <dbReference type="ARBA" id="ARBA00023136"/>
    </source>
</evidence>
<dbReference type="AlphaFoldDB" id="A0A919WIA5"/>
<evidence type="ECO:0000259" key="7">
    <source>
        <dbReference type="Pfam" id="PF02687"/>
    </source>
</evidence>
<dbReference type="PANTHER" id="PTHR30287">
    <property type="entry name" value="MEMBRANE COMPONENT OF PREDICTED ABC SUPERFAMILY METABOLITE UPTAKE TRANSPORTER"/>
    <property type="match status" value="1"/>
</dbReference>
<gene>
    <name evidence="8" type="ORF">J27TS8_22120</name>
</gene>
<dbReference type="InterPro" id="IPR003838">
    <property type="entry name" value="ABC3_permease_C"/>
</dbReference>
<name>A0A919WIA5_9BACI</name>
<keyword evidence="5 6" id="KW-0472">Membrane</keyword>
<organism evidence="8 9">
    <name type="scientific">Robertmurraya siralis</name>
    <dbReference type="NCBI Taxonomy" id="77777"/>
    <lineage>
        <taxon>Bacteria</taxon>
        <taxon>Bacillati</taxon>
        <taxon>Bacillota</taxon>
        <taxon>Bacilli</taxon>
        <taxon>Bacillales</taxon>
        <taxon>Bacillaceae</taxon>
        <taxon>Robertmurraya</taxon>
    </lineage>
</organism>
<feature type="transmembrane region" description="Helical" evidence="6">
    <location>
        <begin position="350"/>
        <end position="369"/>
    </location>
</feature>
<dbReference type="PROSITE" id="PS51257">
    <property type="entry name" value="PROKAR_LIPOPROTEIN"/>
    <property type="match status" value="1"/>
</dbReference>
<dbReference type="EMBL" id="BORC01000003">
    <property type="protein sequence ID" value="GIN62219.1"/>
    <property type="molecule type" value="Genomic_DNA"/>
</dbReference>
<dbReference type="Pfam" id="PF02687">
    <property type="entry name" value="FtsX"/>
    <property type="match status" value="2"/>
</dbReference>
<evidence type="ECO:0000256" key="4">
    <source>
        <dbReference type="ARBA" id="ARBA00022989"/>
    </source>
</evidence>
<keyword evidence="2" id="KW-1003">Cell membrane</keyword>
<comment type="caution">
    <text evidence="8">The sequence shown here is derived from an EMBL/GenBank/DDBJ whole genome shotgun (WGS) entry which is preliminary data.</text>
</comment>
<feature type="transmembrane region" description="Helical" evidence="6">
    <location>
        <begin position="725"/>
        <end position="745"/>
    </location>
</feature>
<dbReference type="PANTHER" id="PTHR30287:SF1">
    <property type="entry name" value="INNER MEMBRANE PROTEIN"/>
    <property type="match status" value="1"/>
</dbReference>
<proteinExistence type="predicted"/>
<dbReference type="Proteomes" id="UP000682111">
    <property type="component" value="Unassembled WGS sequence"/>
</dbReference>
<protein>
    <submittedName>
        <fullName evidence="8">ABC transporter permease</fullName>
    </submittedName>
</protein>
<feature type="transmembrane region" description="Helical" evidence="6">
    <location>
        <begin position="687"/>
        <end position="705"/>
    </location>
</feature>
<evidence type="ECO:0000256" key="2">
    <source>
        <dbReference type="ARBA" id="ARBA00022475"/>
    </source>
</evidence>
<evidence type="ECO:0000256" key="1">
    <source>
        <dbReference type="ARBA" id="ARBA00004651"/>
    </source>
</evidence>
<dbReference type="InterPro" id="IPR038766">
    <property type="entry name" value="Membrane_comp_ABC_pdt"/>
</dbReference>
<evidence type="ECO:0000313" key="8">
    <source>
        <dbReference type="EMBL" id="GIN62219.1"/>
    </source>
</evidence>
<feature type="transmembrane region" description="Helical" evidence="6">
    <location>
        <begin position="631"/>
        <end position="656"/>
    </location>
</feature>
<comment type="subcellular location">
    <subcellularLocation>
        <location evidence="1">Cell membrane</location>
        <topology evidence="1">Multi-pass membrane protein</topology>
    </subcellularLocation>
</comment>